<dbReference type="InterPro" id="IPR017853">
    <property type="entry name" value="GH"/>
</dbReference>
<dbReference type="SUPFAM" id="SSF49785">
    <property type="entry name" value="Galactose-binding domain-like"/>
    <property type="match status" value="2"/>
</dbReference>
<dbReference type="Pfam" id="PF03422">
    <property type="entry name" value="CBM_6"/>
    <property type="match status" value="1"/>
</dbReference>
<reference evidence="6 7" key="1">
    <citation type="submission" date="2020-08" db="EMBL/GenBank/DDBJ databases">
        <title>Cohnella phylogeny.</title>
        <authorList>
            <person name="Dunlap C."/>
        </authorList>
    </citation>
    <scope>NUCLEOTIDE SEQUENCE [LARGE SCALE GENOMIC DNA]</scope>
    <source>
        <strain evidence="6 7">DSM 28246</strain>
    </source>
</reference>
<dbReference type="InterPro" id="IPR008979">
    <property type="entry name" value="Galactose-bd-like_sf"/>
</dbReference>
<feature type="domain" description="CBM6" evidence="4">
    <location>
        <begin position="180"/>
        <end position="302"/>
    </location>
</feature>
<feature type="domain" description="SLH" evidence="5">
    <location>
        <begin position="1178"/>
        <end position="1241"/>
    </location>
</feature>
<dbReference type="EMBL" id="JACJVP010000020">
    <property type="protein sequence ID" value="MBB6671310.1"/>
    <property type="molecule type" value="Genomic_DNA"/>
</dbReference>
<proteinExistence type="predicted"/>
<keyword evidence="7" id="KW-1185">Reference proteome</keyword>
<dbReference type="Pfam" id="PF17801">
    <property type="entry name" value="Melibiase_C"/>
    <property type="match status" value="1"/>
</dbReference>
<feature type="compositionally biased region" description="Low complexity" evidence="3">
    <location>
        <begin position="1019"/>
        <end position="1046"/>
    </location>
</feature>
<dbReference type="PANTHER" id="PTHR43308">
    <property type="entry name" value="OUTER MEMBRANE PROTEIN ALPHA-RELATED"/>
    <property type="match status" value="1"/>
</dbReference>
<evidence type="ECO:0000313" key="6">
    <source>
        <dbReference type="EMBL" id="MBB6671310.1"/>
    </source>
</evidence>
<evidence type="ECO:0000256" key="1">
    <source>
        <dbReference type="ARBA" id="ARBA00022801"/>
    </source>
</evidence>
<dbReference type="GO" id="GO:0030246">
    <property type="term" value="F:carbohydrate binding"/>
    <property type="evidence" value="ECO:0007669"/>
    <property type="project" value="InterPro"/>
</dbReference>
<protein>
    <submittedName>
        <fullName evidence="6">S-layer homology domain-containing protein</fullName>
    </submittedName>
</protein>
<dbReference type="InterPro" id="IPR051465">
    <property type="entry name" value="Cell_Envelope_Struct_Comp"/>
</dbReference>
<evidence type="ECO:0000313" key="7">
    <source>
        <dbReference type="Proteomes" id="UP000547209"/>
    </source>
</evidence>
<comment type="caution">
    <text evidence="6">The sequence shown here is derived from an EMBL/GenBank/DDBJ whole genome shotgun (WGS) entry which is preliminary data.</text>
</comment>
<evidence type="ECO:0000259" key="5">
    <source>
        <dbReference type="PROSITE" id="PS51272"/>
    </source>
</evidence>
<dbReference type="InterPro" id="IPR005084">
    <property type="entry name" value="CBM6"/>
</dbReference>
<sequence length="1364" mass="144723">MLRRFMKRGMTGLLTFVLALGFVWHPAPRVHAEAGESRSYEAESEINALSGKASVADCAACSGARKVGGMYQGSALQFNGITAPEDGIYAVTVYYVSGDPRSANVSANGGEKQYVAFPKTADWDNVGSYEIELTLSAGDNTIRIDDNNWYAPDIDRIVVGARKDGGNPGGGDGGEGSAGVTYEAEAEGNVLGGKAEIAACAACSGGKKVGNLYQGSSLLFTNVTAAETGDFLVTLSFISGDPRSLYVSTNGGEAQFYDTLKSADWNTVGTVQLTLPLTAGANTILFSDGNGYAPDLDRIQVKPASGGAENPGEDEGDIGALLDSRSYGAITVAKHEAGVVVENGKYTVTYHSDTGYADYAWGEGQRVTGAYGQMKLDDQEVTTTGYETHEYAEAETLPLKDGFGSGVQLVFAHKSAGQPVLKQIYQFYDGKAYFLTRLVAESDRPIRTNEMAPIVVNRAGGVTTGRETDNRALSVPFDNDAWIRFKAQTVNRSDTSYEVTAVYDNASRIGLILGSVEHDAWKTGIDWRGAGNRLNALRVYGGASSGVTHDTLPHGSLTGTRVASPLILAGGYADYRDGLEQYGEANAVVAPPLAPARDLPQGVPVGWNSWGAFGSDLTYQDVLDTSAYFKEHLPKMNNDGAVYINLDSYWDNLTDDQLKRAVTAIQANGQQAGIYWGPFVYWGSDMNQSVEGTDGRYAYGDLALKDKSGVPLPKLDGAYALDPTHPGTKQRIDRYLNKFKQLGFTFIKLDFLTHGSLEGAHDDPAVTTGIQAYNAGMRYINETLDGSMFISASISPIFPSQYAHSRRIACDTFGTIHESEYELNALTYGWWQNGTIYRYTDPDHMALARAGSLEEARSRVNSAVISGTVFLDSDDVGDEKARQFMAELYGNERVLAAAVKGQAFRPVEGNTGAGAADTFVLREGDDYYMAVFNYDATGPADKSLDFARAGLPAGQAFERTDLWTGETARVEGAFALTLQPAASKLFKLTAVTTGGPGQPGEPGQPGQPEEPGGPGGPSQPGQPGQPGQSGQPGQPGQSPSTPQPGSDLRTEQVVDGAAGGQATLGDRVAVQVPSGAYAGSGTWTIRILEDRERPAAAEPGALGSPVFDLTHAAASVFAVPIRLTLRYDAAAKPAGTKAAVYYYHERQQRWIYAGGSDNGDGTVTVATNHLTPYAVYFVQPKTFADLAGHWSAPYADRLIGLGSLNGFEDGSFRPDGRVTRAQFARMLTSALGAKTDADAGVAAFADAADMAAWSVPGIAAADAAGWMTGSTEQGKRYFQPNRAMSRAELAATLARALPESDEAEPGSDFADAAVIPAWAAPAVRQLQKLGIMTGDPDGTFRPADPVSRGEAAKALALLLEALHL</sequence>
<gene>
    <name evidence="6" type="ORF">H7C19_11535</name>
</gene>
<dbReference type="InterPro" id="IPR013785">
    <property type="entry name" value="Aldolase_TIM"/>
</dbReference>
<dbReference type="SUPFAM" id="SSF51445">
    <property type="entry name" value="(Trans)glycosidases"/>
    <property type="match status" value="1"/>
</dbReference>
<feature type="domain" description="CBM6" evidence="4">
    <location>
        <begin position="38"/>
        <end position="160"/>
    </location>
</feature>
<organism evidence="6 7">
    <name type="scientific">Cohnella nanjingensis</name>
    <dbReference type="NCBI Taxonomy" id="1387779"/>
    <lineage>
        <taxon>Bacteria</taxon>
        <taxon>Bacillati</taxon>
        <taxon>Bacillota</taxon>
        <taxon>Bacilli</taxon>
        <taxon>Bacillales</taxon>
        <taxon>Paenibacillaceae</taxon>
        <taxon>Cohnella</taxon>
    </lineage>
</organism>
<feature type="region of interest" description="Disordered" evidence="3">
    <location>
        <begin position="991"/>
        <end position="1049"/>
    </location>
</feature>
<feature type="domain" description="SLH" evidence="5">
    <location>
        <begin position="1242"/>
        <end position="1305"/>
    </location>
</feature>
<dbReference type="InterPro" id="IPR013780">
    <property type="entry name" value="Glyco_hydro_b"/>
</dbReference>
<dbReference type="Gene3D" id="2.60.40.1180">
    <property type="entry name" value="Golgi alpha-mannosidase II"/>
    <property type="match status" value="1"/>
</dbReference>
<evidence type="ECO:0000259" key="4">
    <source>
        <dbReference type="PROSITE" id="PS51175"/>
    </source>
</evidence>
<dbReference type="PROSITE" id="PS51272">
    <property type="entry name" value="SLH"/>
    <property type="match status" value="3"/>
</dbReference>
<keyword evidence="2" id="KW-0326">Glycosidase</keyword>
<accession>A0A7X0RRX5</accession>
<dbReference type="Gene3D" id="3.20.20.70">
    <property type="entry name" value="Aldolase class I"/>
    <property type="match status" value="1"/>
</dbReference>
<dbReference type="PROSITE" id="PS51175">
    <property type="entry name" value="CBM6"/>
    <property type="match status" value="2"/>
</dbReference>
<dbReference type="InterPro" id="IPR001119">
    <property type="entry name" value="SLH_dom"/>
</dbReference>
<name>A0A7X0RRX5_9BACL</name>
<keyword evidence="1" id="KW-0378">Hydrolase</keyword>
<dbReference type="Gene3D" id="2.60.120.260">
    <property type="entry name" value="Galactose-binding domain-like"/>
    <property type="match status" value="2"/>
</dbReference>
<evidence type="ECO:0000256" key="2">
    <source>
        <dbReference type="ARBA" id="ARBA00023295"/>
    </source>
</evidence>
<dbReference type="PANTHER" id="PTHR43308:SF5">
    <property type="entry name" value="S-LAYER PROTEIN _ PEPTIDOGLYCAN ENDO-BETA-N-ACETYLGLUCOSAMINIDASE"/>
    <property type="match status" value="1"/>
</dbReference>
<dbReference type="Pfam" id="PF00395">
    <property type="entry name" value="SLH"/>
    <property type="match status" value="3"/>
</dbReference>
<dbReference type="Proteomes" id="UP000547209">
    <property type="component" value="Unassembled WGS sequence"/>
</dbReference>
<dbReference type="InterPro" id="IPR041233">
    <property type="entry name" value="Melibiase_C"/>
</dbReference>
<dbReference type="SUPFAM" id="SSF51011">
    <property type="entry name" value="Glycosyl hydrolase domain"/>
    <property type="match status" value="1"/>
</dbReference>
<dbReference type="CDD" id="cd04081">
    <property type="entry name" value="CBM35_galactosidase-like"/>
    <property type="match status" value="2"/>
</dbReference>
<dbReference type="GO" id="GO:0016798">
    <property type="term" value="F:hydrolase activity, acting on glycosyl bonds"/>
    <property type="evidence" value="ECO:0007669"/>
    <property type="project" value="UniProtKB-KW"/>
</dbReference>
<feature type="domain" description="SLH" evidence="5">
    <location>
        <begin position="1306"/>
        <end position="1364"/>
    </location>
</feature>
<dbReference type="RefSeq" id="WP_185142794.1">
    <property type="nucleotide sequence ID" value="NZ_JACJVP010000020.1"/>
</dbReference>
<evidence type="ECO:0000256" key="3">
    <source>
        <dbReference type="SAM" id="MobiDB-lite"/>
    </source>
</evidence>